<evidence type="ECO:0000256" key="4">
    <source>
        <dbReference type="ARBA" id="ARBA00023136"/>
    </source>
</evidence>
<keyword evidence="4 5" id="KW-0472">Membrane</keyword>
<reference evidence="7" key="1">
    <citation type="submission" date="2016-11" db="UniProtKB">
        <authorList>
            <consortium name="WormBaseParasite"/>
        </authorList>
    </citation>
    <scope>IDENTIFICATION</scope>
</reference>
<organism evidence="6 7">
    <name type="scientific">Heterorhabditis bacteriophora</name>
    <name type="common">Entomopathogenic nematode worm</name>
    <dbReference type="NCBI Taxonomy" id="37862"/>
    <lineage>
        <taxon>Eukaryota</taxon>
        <taxon>Metazoa</taxon>
        <taxon>Ecdysozoa</taxon>
        <taxon>Nematoda</taxon>
        <taxon>Chromadorea</taxon>
        <taxon>Rhabditida</taxon>
        <taxon>Rhabditina</taxon>
        <taxon>Rhabditomorpha</taxon>
        <taxon>Strongyloidea</taxon>
        <taxon>Heterorhabditidae</taxon>
        <taxon>Heterorhabditis</taxon>
    </lineage>
</organism>
<dbReference type="GO" id="GO:0004930">
    <property type="term" value="F:G protein-coupled receptor activity"/>
    <property type="evidence" value="ECO:0007669"/>
    <property type="project" value="InterPro"/>
</dbReference>
<protein>
    <submittedName>
        <fullName evidence="7">G_PROTEIN_RECEP_F2_4 domain-containing protein</fullName>
    </submittedName>
</protein>
<keyword evidence="6" id="KW-1185">Reference proteome</keyword>
<keyword evidence="2 5" id="KW-0812">Transmembrane</keyword>
<dbReference type="Pfam" id="PF00002">
    <property type="entry name" value="7tm_2"/>
    <property type="match status" value="1"/>
</dbReference>
<dbReference type="InterPro" id="IPR000832">
    <property type="entry name" value="GPCR_2_secretin-like"/>
</dbReference>
<evidence type="ECO:0000256" key="1">
    <source>
        <dbReference type="ARBA" id="ARBA00004141"/>
    </source>
</evidence>
<dbReference type="Proteomes" id="UP000095283">
    <property type="component" value="Unplaced"/>
</dbReference>
<sequence length="59" mass="6698">MTHFAVLMDITGHDVFPSVSRKYWFFITGYGIPGLITAAAAYYDPTGFGTLDHCWYFNI</sequence>
<proteinExistence type="predicted"/>
<name>A0A1I7WPD3_HETBA</name>
<dbReference type="AlphaFoldDB" id="A0A1I7WPD3"/>
<comment type="subcellular location">
    <subcellularLocation>
        <location evidence="1">Membrane</location>
        <topology evidence="1">Multi-pass membrane protein</topology>
    </subcellularLocation>
</comment>
<accession>A0A1I7WPD3</accession>
<evidence type="ECO:0000256" key="2">
    <source>
        <dbReference type="ARBA" id="ARBA00022692"/>
    </source>
</evidence>
<evidence type="ECO:0000256" key="5">
    <source>
        <dbReference type="SAM" id="Phobius"/>
    </source>
</evidence>
<feature type="transmembrane region" description="Helical" evidence="5">
    <location>
        <begin position="23"/>
        <end position="43"/>
    </location>
</feature>
<dbReference type="WBParaSite" id="Hba_06997">
    <property type="protein sequence ID" value="Hba_06997"/>
    <property type="gene ID" value="Hba_06997"/>
</dbReference>
<evidence type="ECO:0000313" key="6">
    <source>
        <dbReference type="Proteomes" id="UP000095283"/>
    </source>
</evidence>
<evidence type="ECO:0000313" key="7">
    <source>
        <dbReference type="WBParaSite" id="Hba_06997"/>
    </source>
</evidence>
<keyword evidence="3 5" id="KW-1133">Transmembrane helix</keyword>
<dbReference type="GO" id="GO:0016020">
    <property type="term" value="C:membrane"/>
    <property type="evidence" value="ECO:0007669"/>
    <property type="project" value="UniProtKB-SubCell"/>
</dbReference>
<evidence type="ECO:0000256" key="3">
    <source>
        <dbReference type="ARBA" id="ARBA00022989"/>
    </source>
</evidence>